<evidence type="ECO:0000313" key="3">
    <source>
        <dbReference type="EMBL" id="EFH49123.1"/>
    </source>
</evidence>
<dbReference type="Proteomes" id="UP000008694">
    <property type="component" value="Unassembled WGS sequence"/>
</dbReference>
<gene>
    <name evidence="3" type="ORF">ARALYDRAFT_912033</name>
</gene>
<keyword evidence="2" id="KW-0732">Signal</keyword>
<feature type="signal peptide" evidence="2">
    <location>
        <begin position="1"/>
        <end position="25"/>
    </location>
</feature>
<dbReference type="AlphaFoldDB" id="D7M468"/>
<dbReference type="OrthoDB" id="1114254at2759"/>
<evidence type="ECO:0000256" key="2">
    <source>
        <dbReference type="SAM" id="SignalP"/>
    </source>
</evidence>
<dbReference type="Gramene" id="scaffold_604090.1">
    <property type="protein sequence ID" value="scaffold_604090.1"/>
    <property type="gene ID" value="scaffold_604090.1"/>
</dbReference>
<evidence type="ECO:0000256" key="1">
    <source>
        <dbReference type="SAM" id="MobiDB-lite"/>
    </source>
</evidence>
<keyword evidence="4" id="KW-1185">Reference proteome</keyword>
<proteinExistence type="predicted"/>
<dbReference type="EMBL" id="GL348718">
    <property type="protein sequence ID" value="EFH49123.1"/>
    <property type="molecule type" value="Genomic_DNA"/>
</dbReference>
<sequence>MGKYVRRGRVVACVMVLLMSTQVLGILSGTDGHDSGKNRRQKHGGHGDGVGAGGGGGVGSGGGIAYTVPKSMAVGGGKSKLPQFL</sequence>
<evidence type="ECO:0000313" key="4">
    <source>
        <dbReference type="Proteomes" id="UP000008694"/>
    </source>
</evidence>
<name>D7M468_ARALL</name>
<accession>D7M468</accession>
<evidence type="ECO:0008006" key="5">
    <source>
        <dbReference type="Google" id="ProtNLM"/>
    </source>
</evidence>
<dbReference type="KEGG" id="aly:9308933"/>
<feature type="region of interest" description="Disordered" evidence="1">
    <location>
        <begin position="29"/>
        <end position="55"/>
    </location>
</feature>
<feature type="chain" id="PRO_5003103250" description="Glycine-rich protein" evidence="2">
    <location>
        <begin position="26"/>
        <end position="85"/>
    </location>
</feature>
<reference evidence="4" key="1">
    <citation type="journal article" date="2011" name="Nat. Genet.">
        <title>The Arabidopsis lyrata genome sequence and the basis of rapid genome size change.</title>
        <authorList>
            <person name="Hu T.T."/>
            <person name="Pattyn P."/>
            <person name="Bakker E.G."/>
            <person name="Cao J."/>
            <person name="Cheng J.-F."/>
            <person name="Clark R.M."/>
            <person name="Fahlgren N."/>
            <person name="Fawcett J.A."/>
            <person name="Grimwood J."/>
            <person name="Gundlach H."/>
            <person name="Haberer G."/>
            <person name="Hollister J.D."/>
            <person name="Ossowski S."/>
            <person name="Ottilar R.P."/>
            <person name="Salamov A.A."/>
            <person name="Schneeberger K."/>
            <person name="Spannagl M."/>
            <person name="Wang X."/>
            <person name="Yang L."/>
            <person name="Nasrallah M.E."/>
            <person name="Bergelson J."/>
            <person name="Carrington J.C."/>
            <person name="Gaut B.S."/>
            <person name="Schmutz J."/>
            <person name="Mayer K.F.X."/>
            <person name="Van de Peer Y."/>
            <person name="Grigoriev I.V."/>
            <person name="Nordborg M."/>
            <person name="Weigel D."/>
            <person name="Guo Y.-L."/>
        </authorList>
    </citation>
    <scope>NUCLEOTIDE SEQUENCE [LARGE SCALE GENOMIC DNA]</scope>
    <source>
        <strain evidence="4">cv. MN47</strain>
    </source>
</reference>
<protein>
    <recommendedName>
        <fullName evidence="5">Glycine-rich protein</fullName>
    </recommendedName>
</protein>
<dbReference type="HOGENOM" id="CLU_2515717_0_0_1"/>
<organism evidence="4">
    <name type="scientific">Arabidopsis lyrata subsp. lyrata</name>
    <name type="common">Lyre-leaved rock-cress</name>
    <dbReference type="NCBI Taxonomy" id="81972"/>
    <lineage>
        <taxon>Eukaryota</taxon>
        <taxon>Viridiplantae</taxon>
        <taxon>Streptophyta</taxon>
        <taxon>Embryophyta</taxon>
        <taxon>Tracheophyta</taxon>
        <taxon>Spermatophyta</taxon>
        <taxon>Magnoliopsida</taxon>
        <taxon>eudicotyledons</taxon>
        <taxon>Gunneridae</taxon>
        <taxon>Pentapetalae</taxon>
        <taxon>rosids</taxon>
        <taxon>malvids</taxon>
        <taxon>Brassicales</taxon>
        <taxon>Brassicaceae</taxon>
        <taxon>Camelineae</taxon>
        <taxon>Arabidopsis</taxon>
    </lineage>
</organism>